<evidence type="ECO:0000313" key="5">
    <source>
        <dbReference type="Proteomes" id="UP000823388"/>
    </source>
</evidence>
<dbReference type="SUPFAM" id="SSF52047">
    <property type="entry name" value="RNI-like"/>
    <property type="match status" value="1"/>
</dbReference>
<protein>
    <recommendedName>
        <fullName evidence="6">F-box domain-containing protein</fullName>
    </recommendedName>
</protein>
<dbReference type="InterPro" id="IPR001810">
    <property type="entry name" value="F-box_dom"/>
</dbReference>
<dbReference type="InterPro" id="IPR036047">
    <property type="entry name" value="F-box-like_dom_sf"/>
</dbReference>
<gene>
    <name evidence="4" type="ORF">PVAP13_6KG292500</name>
</gene>
<evidence type="ECO:0000313" key="4">
    <source>
        <dbReference type="EMBL" id="KAG2584370.1"/>
    </source>
</evidence>
<feature type="domain" description="F-box/LRR-repeat protein 15/At3g58940/PEG3-like LRR" evidence="3">
    <location>
        <begin position="113"/>
        <end position="334"/>
    </location>
</feature>
<organism evidence="4 5">
    <name type="scientific">Panicum virgatum</name>
    <name type="common">Blackwell switchgrass</name>
    <dbReference type="NCBI Taxonomy" id="38727"/>
    <lineage>
        <taxon>Eukaryota</taxon>
        <taxon>Viridiplantae</taxon>
        <taxon>Streptophyta</taxon>
        <taxon>Embryophyta</taxon>
        <taxon>Tracheophyta</taxon>
        <taxon>Spermatophyta</taxon>
        <taxon>Magnoliopsida</taxon>
        <taxon>Liliopsida</taxon>
        <taxon>Poales</taxon>
        <taxon>Poaceae</taxon>
        <taxon>PACMAD clade</taxon>
        <taxon>Panicoideae</taxon>
        <taxon>Panicodae</taxon>
        <taxon>Paniceae</taxon>
        <taxon>Panicinae</taxon>
        <taxon>Panicum</taxon>
        <taxon>Panicum sect. Hiantes</taxon>
    </lineage>
</organism>
<sequence>MEASPRRRRLRSSLRRRRRSPSPDAEVASGWLDSLPPELRNEILSRLPLRCAVRTAALARAWRRRWESVPSLRIKWPAGADPDAITGVLRRYSCPVREFCPSHIGEASFRHSDRWLRLLALRGVQTLSLDFERSDEESAHTLHPSIFSCRGLTVLRLRGCDIPTMPPGFAGFLTLTKLSLFNVGFPDGPRELEALIAASPLLEELWLLFIQVPDNNGEYLQWEIQAPKLRYLFIDQLLDYGWEISDLPSLEEADINVAMYNTHRDFVKLMTGLGSTKKLKFAIPPEDVNVVEGLSCQFNNLKSLSLQTSLHLFSGALSLFCLLRNAPNLEVLDIELYDLYSVEEDGEVDSDFLNAQWTDDLFSNLIRVGVTHLMCRLSEMCFIKFILSKARRLREFHVCLDEGCPKSNEDAVTEFVKYRRASPRAKVFFSRAEYD</sequence>
<dbReference type="InterPro" id="IPR032675">
    <property type="entry name" value="LRR_dom_sf"/>
</dbReference>
<feature type="compositionally biased region" description="Basic residues" evidence="1">
    <location>
        <begin position="1"/>
        <end position="20"/>
    </location>
</feature>
<dbReference type="EMBL" id="CM029047">
    <property type="protein sequence ID" value="KAG2584370.1"/>
    <property type="molecule type" value="Genomic_DNA"/>
</dbReference>
<dbReference type="OrthoDB" id="1155922at2759"/>
<dbReference type="InterPro" id="IPR055411">
    <property type="entry name" value="LRR_FXL15/At3g58940/PEG3-like"/>
</dbReference>
<dbReference type="Pfam" id="PF24758">
    <property type="entry name" value="LRR_At5g56370"/>
    <property type="match status" value="1"/>
</dbReference>
<reference evidence="4" key="1">
    <citation type="submission" date="2020-05" db="EMBL/GenBank/DDBJ databases">
        <title>WGS assembly of Panicum virgatum.</title>
        <authorList>
            <person name="Lovell J.T."/>
            <person name="Jenkins J."/>
            <person name="Shu S."/>
            <person name="Juenger T.E."/>
            <person name="Schmutz J."/>
        </authorList>
    </citation>
    <scope>NUCLEOTIDE SEQUENCE</scope>
    <source>
        <strain evidence="4">AP13</strain>
    </source>
</reference>
<dbReference type="Proteomes" id="UP000823388">
    <property type="component" value="Chromosome 6K"/>
</dbReference>
<dbReference type="Gene3D" id="3.80.10.10">
    <property type="entry name" value="Ribonuclease Inhibitor"/>
    <property type="match status" value="1"/>
</dbReference>
<dbReference type="PANTHER" id="PTHR31900:SF30">
    <property type="entry name" value="SUPERFAMILY PROTEIN, PUTATIVE-RELATED"/>
    <property type="match status" value="1"/>
</dbReference>
<proteinExistence type="predicted"/>
<evidence type="ECO:0000256" key="1">
    <source>
        <dbReference type="SAM" id="MobiDB-lite"/>
    </source>
</evidence>
<name>A0A8T0RH56_PANVG</name>
<feature type="region of interest" description="Disordered" evidence="1">
    <location>
        <begin position="1"/>
        <end position="26"/>
    </location>
</feature>
<keyword evidence="5" id="KW-1185">Reference proteome</keyword>
<evidence type="ECO:0000259" key="2">
    <source>
        <dbReference type="Pfam" id="PF00646"/>
    </source>
</evidence>
<dbReference type="InterPro" id="IPR050232">
    <property type="entry name" value="FBL13/AtMIF1-like"/>
</dbReference>
<evidence type="ECO:0008006" key="6">
    <source>
        <dbReference type="Google" id="ProtNLM"/>
    </source>
</evidence>
<dbReference type="PANTHER" id="PTHR31900">
    <property type="entry name" value="F-BOX/RNI SUPERFAMILY PROTEIN-RELATED"/>
    <property type="match status" value="1"/>
</dbReference>
<comment type="caution">
    <text evidence="4">The sequence shown here is derived from an EMBL/GenBank/DDBJ whole genome shotgun (WGS) entry which is preliminary data.</text>
</comment>
<dbReference type="AlphaFoldDB" id="A0A8T0RH56"/>
<accession>A0A8T0RH56</accession>
<dbReference type="Pfam" id="PF00646">
    <property type="entry name" value="F-box"/>
    <property type="match status" value="1"/>
</dbReference>
<evidence type="ECO:0000259" key="3">
    <source>
        <dbReference type="Pfam" id="PF24758"/>
    </source>
</evidence>
<feature type="domain" description="F-box" evidence="2">
    <location>
        <begin position="32"/>
        <end position="71"/>
    </location>
</feature>
<dbReference type="SUPFAM" id="SSF81383">
    <property type="entry name" value="F-box domain"/>
    <property type="match status" value="1"/>
</dbReference>